<evidence type="ECO:0000313" key="8">
    <source>
        <dbReference type="EMBL" id="KAG6469172.1"/>
    </source>
</evidence>
<keyword evidence="5" id="KW-0325">Glycoprotein</keyword>
<keyword evidence="9" id="KW-1185">Reference proteome</keyword>
<dbReference type="GO" id="GO:0008107">
    <property type="term" value="F:galactoside 2-alpha-L-fucosyltransferase activity"/>
    <property type="evidence" value="ECO:0007669"/>
    <property type="project" value="InterPro"/>
</dbReference>
<evidence type="ECO:0000313" key="9">
    <source>
        <dbReference type="Proteomes" id="UP000734854"/>
    </source>
</evidence>
<keyword evidence="2 7" id="KW-0328">Glycosyltransferase</keyword>
<gene>
    <name evidence="8" type="ORF">ZIOFF_073870</name>
</gene>
<keyword evidence="3 7" id="KW-0808">Transferase</keyword>
<keyword evidence="6 7" id="KW-0961">Cell wall biogenesis/degradation</keyword>
<dbReference type="PANTHER" id="PTHR31889">
    <property type="entry name" value="FUCOSYLTRANSFERASE 2-RELATED"/>
    <property type="match status" value="1"/>
</dbReference>
<evidence type="ECO:0000256" key="7">
    <source>
        <dbReference type="RuleBase" id="RU367004"/>
    </source>
</evidence>
<accession>A0A8J5C9X6</accession>
<dbReference type="OrthoDB" id="734763at2759"/>
<dbReference type="InterPro" id="IPR004938">
    <property type="entry name" value="XG_FTase"/>
</dbReference>
<dbReference type="AlphaFoldDB" id="A0A8J5C9X6"/>
<evidence type="ECO:0000256" key="4">
    <source>
        <dbReference type="ARBA" id="ARBA00023034"/>
    </source>
</evidence>
<sequence length="557" mass="63600">MEMMKQMEMPPPPPPPPPPLLLPLGGSSAWFRRTKPLAVFILFTFVLLLTVLTGAHRGQSFDALLSRPAEVSEGVSSIVCTSNSSAEEPPIDKSHGGLLSLAFDEASCRSRFESWKLWKSSNYTTSPYLLQKLRSYEDLHKKCGPNTRLYNKSIEQLVSNRSTGPMECNYVVWMPSDGLGNRIISITSAFLYALLNDKVLLLFLSEDMNGLFCEPFPDTTWALPSNFPIKNIRSIWSFNKDPNRYGSMLKKHLLSNDMRISSGSFSLPPYLYLHLVHDNDDYDKMFYCEETQLLLQNFPWILLRSNQYFVPALFLVPKFEKELSLLFPQRMTVFHLLGRYLFHPSNSVWGYITRYYEAYLANAKERLGMQIRLLGEVDFNSHSSYIIDCALTKKLLPSLDTKDVALSNLTGMNPKAVLVASLSSGYFERLRDMYYEHAAVTREVIGVYQPSHEERQHTEKLSHNMKALAEIYLLSFSDSLITSPFSTFGYVAQGLGGIRPWLLVRHDNNLCLQSLTMEPCFHFPPSFECKSRSRMDLGAVVPYLRHCEDFPNGIKLF</sequence>
<dbReference type="Pfam" id="PF03254">
    <property type="entry name" value="XG_FTase"/>
    <property type="match status" value="1"/>
</dbReference>
<evidence type="ECO:0000256" key="5">
    <source>
        <dbReference type="ARBA" id="ARBA00023180"/>
    </source>
</evidence>
<dbReference type="EC" id="2.4.1.-" evidence="7"/>
<evidence type="ECO:0000256" key="6">
    <source>
        <dbReference type="ARBA" id="ARBA00023316"/>
    </source>
</evidence>
<evidence type="ECO:0000256" key="3">
    <source>
        <dbReference type="ARBA" id="ARBA00022679"/>
    </source>
</evidence>
<name>A0A8J5C9X6_ZINOF</name>
<comment type="caution">
    <text evidence="8">The sequence shown here is derived from an EMBL/GenBank/DDBJ whole genome shotgun (WGS) entry which is preliminary data.</text>
</comment>
<protein>
    <recommendedName>
        <fullName evidence="7">Fucosyltransferase</fullName>
        <ecNumber evidence="7">2.4.1.-</ecNumber>
    </recommendedName>
</protein>
<comment type="subcellular location">
    <subcellularLocation>
        <location evidence="7">Golgi apparatus</location>
        <location evidence="7">Golgi stack membrane</location>
        <topology evidence="7">Single-pass type II membrane protein</topology>
    </subcellularLocation>
</comment>
<dbReference type="FunFam" id="3.40.50.11340:FF:000005">
    <property type="entry name" value="Galactoside 2-alpha-L-fucosyltransferase"/>
    <property type="match status" value="1"/>
</dbReference>
<organism evidence="8 9">
    <name type="scientific">Zingiber officinale</name>
    <name type="common">Ginger</name>
    <name type="synonym">Amomum zingiber</name>
    <dbReference type="NCBI Taxonomy" id="94328"/>
    <lineage>
        <taxon>Eukaryota</taxon>
        <taxon>Viridiplantae</taxon>
        <taxon>Streptophyta</taxon>
        <taxon>Embryophyta</taxon>
        <taxon>Tracheophyta</taxon>
        <taxon>Spermatophyta</taxon>
        <taxon>Magnoliopsida</taxon>
        <taxon>Liliopsida</taxon>
        <taxon>Zingiberales</taxon>
        <taxon>Zingiberaceae</taxon>
        <taxon>Zingiber</taxon>
    </lineage>
</organism>
<dbReference type="EMBL" id="JACMSC010000022">
    <property type="protein sequence ID" value="KAG6469172.1"/>
    <property type="molecule type" value="Genomic_DNA"/>
</dbReference>
<proteinExistence type="inferred from homology"/>
<dbReference type="GO" id="GO:0009969">
    <property type="term" value="P:xyloglucan biosynthetic process"/>
    <property type="evidence" value="ECO:0007669"/>
    <property type="project" value="TreeGrafter"/>
</dbReference>
<comment type="function">
    <text evidence="7">May be involved in cell wall biosynthesis.</text>
</comment>
<evidence type="ECO:0000256" key="1">
    <source>
        <dbReference type="ARBA" id="ARBA00010481"/>
    </source>
</evidence>
<dbReference type="PANTHER" id="PTHR31889:SF2">
    <property type="entry name" value="FUCOSYLTRANSFERASE 3"/>
    <property type="match status" value="1"/>
</dbReference>
<dbReference type="GO" id="GO:0032580">
    <property type="term" value="C:Golgi cisterna membrane"/>
    <property type="evidence" value="ECO:0007669"/>
    <property type="project" value="UniProtKB-SubCell"/>
</dbReference>
<dbReference type="GO" id="GO:0071555">
    <property type="term" value="P:cell wall organization"/>
    <property type="evidence" value="ECO:0007669"/>
    <property type="project" value="UniProtKB-UniRule"/>
</dbReference>
<evidence type="ECO:0000256" key="2">
    <source>
        <dbReference type="ARBA" id="ARBA00022676"/>
    </source>
</evidence>
<comment type="similarity">
    <text evidence="1 7">Belongs to the glycosyltransferase 37 family.</text>
</comment>
<keyword evidence="4 7" id="KW-0333">Golgi apparatus</keyword>
<reference evidence="8 9" key="1">
    <citation type="submission" date="2020-08" db="EMBL/GenBank/DDBJ databases">
        <title>Plant Genome Project.</title>
        <authorList>
            <person name="Zhang R.-G."/>
        </authorList>
    </citation>
    <scope>NUCLEOTIDE SEQUENCE [LARGE SCALE GENOMIC DNA]</scope>
    <source>
        <tissue evidence="8">Rhizome</tissue>
    </source>
</reference>
<dbReference type="Proteomes" id="UP000734854">
    <property type="component" value="Unassembled WGS sequence"/>
</dbReference>
<dbReference type="GO" id="GO:0042546">
    <property type="term" value="P:cell wall biogenesis"/>
    <property type="evidence" value="ECO:0007669"/>
    <property type="project" value="InterPro"/>
</dbReference>